<keyword evidence="3" id="KW-1185">Reference proteome</keyword>
<dbReference type="SUPFAM" id="SSF51391">
    <property type="entry name" value="Thiamin phosphate synthase"/>
    <property type="match status" value="1"/>
</dbReference>
<gene>
    <name evidence="2" type="ORF">E4O86_10320</name>
</gene>
<reference evidence="2" key="1">
    <citation type="submission" date="2019-03" db="EMBL/GenBank/DDBJ databases">
        <title>Afifella sp. nov., isolated from activated sludge.</title>
        <authorList>
            <person name="Li Q."/>
            <person name="Liu Y."/>
        </authorList>
    </citation>
    <scope>NUCLEOTIDE SEQUENCE</scope>
    <source>
        <strain evidence="2">L72</strain>
    </source>
</reference>
<organism evidence="2 3">
    <name type="scientific">Propylenella binzhouense</name>
    <dbReference type="NCBI Taxonomy" id="2555902"/>
    <lineage>
        <taxon>Bacteria</taxon>
        <taxon>Pseudomonadati</taxon>
        <taxon>Pseudomonadota</taxon>
        <taxon>Alphaproteobacteria</taxon>
        <taxon>Hyphomicrobiales</taxon>
        <taxon>Propylenellaceae</taxon>
        <taxon>Propylenella</taxon>
    </lineage>
</organism>
<dbReference type="CDD" id="cd00564">
    <property type="entry name" value="TMP_TenI"/>
    <property type="match status" value="1"/>
</dbReference>
<comment type="caution">
    <text evidence="2">The sequence shown here is derived from an EMBL/GenBank/DDBJ whole genome shotgun (WGS) entry which is preliminary data.</text>
</comment>
<feature type="domain" description="Thiamine phosphate synthase/TenI" evidence="1">
    <location>
        <begin position="11"/>
        <end position="190"/>
    </location>
</feature>
<dbReference type="Proteomes" id="UP000773614">
    <property type="component" value="Unassembled WGS sequence"/>
</dbReference>
<dbReference type="RefSeq" id="WP_161140454.1">
    <property type="nucleotide sequence ID" value="NZ_SPKJ01000029.1"/>
</dbReference>
<sequence>MTEPDESAPLLYLVTPSGFDRTAFPAALEAALAAAPIAAVLVGIGLGEEAAEAEAQLVLPMVQRYGAAGLVAEHTRVAGRVHADGVHVSTGLADLGAAVERFRPRRIVGAGNLKTRHAAMEAGEAGADYLFFGQPHGDIRPEPHPKALDLAEWWSDLMEIPAVMMAGSVLASVRAAAETGAGFVAVNRAVWEHPAGPAEAVRIAHALLSGAPEPAA</sequence>
<dbReference type="InterPro" id="IPR013785">
    <property type="entry name" value="Aldolase_TIM"/>
</dbReference>
<dbReference type="GO" id="GO:0009228">
    <property type="term" value="P:thiamine biosynthetic process"/>
    <property type="evidence" value="ECO:0007669"/>
    <property type="project" value="UniProtKB-KW"/>
</dbReference>
<dbReference type="InterPro" id="IPR022998">
    <property type="entry name" value="ThiamineP_synth_TenI"/>
</dbReference>
<dbReference type="EMBL" id="SPKJ01000029">
    <property type="protein sequence ID" value="MYZ48104.1"/>
    <property type="molecule type" value="Genomic_DNA"/>
</dbReference>
<dbReference type="Pfam" id="PF02581">
    <property type="entry name" value="TMP-TENI"/>
    <property type="match status" value="1"/>
</dbReference>
<dbReference type="OrthoDB" id="7159061at2"/>
<protein>
    <submittedName>
        <fullName evidence="2">Thiamine phosphate synthase</fullName>
    </submittedName>
</protein>
<name>A0A964T5B3_9HYPH</name>
<dbReference type="AlphaFoldDB" id="A0A964T5B3"/>
<dbReference type="Gene3D" id="3.20.20.70">
    <property type="entry name" value="Aldolase class I"/>
    <property type="match status" value="1"/>
</dbReference>
<accession>A0A964T5B3</accession>
<evidence type="ECO:0000313" key="2">
    <source>
        <dbReference type="EMBL" id="MYZ48104.1"/>
    </source>
</evidence>
<evidence type="ECO:0000259" key="1">
    <source>
        <dbReference type="Pfam" id="PF02581"/>
    </source>
</evidence>
<dbReference type="InterPro" id="IPR036206">
    <property type="entry name" value="ThiamineP_synth_sf"/>
</dbReference>
<proteinExistence type="predicted"/>
<evidence type="ECO:0000313" key="3">
    <source>
        <dbReference type="Proteomes" id="UP000773614"/>
    </source>
</evidence>